<keyword evidence="4" id="KW-1185">Reference proteome</keyword>
<feature type="chain" id="PRO_5045869105" evidence="2">
    <location>
        <begin position="19"/>
        <end position="147"/>
    </location>
</feature>
<reference evidence="3" key="1">
    <citation type="submission" date="2014-09" db="EMBL/GenBank/DDBJ databases">
        <title>Genome sequence of the luminous mushroom Mycena chlorophos for searching fungal bioluminescence genes.</title>
        <authorList>
            <person name="Tanaka Y."/>
            <person name="Kasuga D."/>
            <person name="Oba Y."/>
            <person name="Hase S."/>
            <person name="Sato K."/>
            <person name="Oba Y."/>
            <person name="Sakakibara Y."/>
        </authorList>
    </citation>
    <scope>NUCLEOTIDE SEQUENCE</scope>
</reference>
<keyword evidence="1" id="KW-0812">Transmembrane</keyword>
<feature type="signal peptide" evidence="2">
    <location>
        <begin position="1"/>
        <end position="18"/>
    </location>
</feature>
<protein>
    <submittedName>
        <fullName evidence="3">Uncharacterized protein</fullName>
    </submittedName>
</protein>
<evidence type="ECO:0000313" key="3">
    <source>
        <dbReference type="EMBL" id="GAT53174.1"/>
    </source>
</evidence>
<evidence type="ECO:0000313" key="4">
    <source>
        <dbReference type="Proteomes" id="UP000815677"/>
    </source>
</evidence>
<organism evidence="3 4">
    <name type="scientific">Mycena chlorophos</name>
    <name type="common">Agaric fungus</name>
    <name type="synonym">Agaricus chlorophos</name>
    <dbReference type="NCBI Taxonomy" id="658473"/>
    <lineage>
        <taxon>Eukaryota</taxon>
        <taxon>Fungi</taxon>
        <taxon>Dikarya</taxon>
        <taxon>Basidiomycota</taxon>
        <taxon>Agaricomycotina</taxon>
        <taxon>Agaricomycetes</taxon>
        <taxon>Agaricomycetidae</taxon>
        <taxon>Agaricales</taxon>
        <taxon>Marasmiineae</taxon>
        <taxon>Mycenaceae</taxon>
        <taxon>Mycena</taxon>
    </lineage>
</organism>
<sequence>MKFSAFTVLVAGAALASANPLIIVGHAESGQALRPSPVLYAETTPHSAADRVSAGLESSFEDRLEAALMNLQPWEAGAVAFVLGCGIGVLLRMFFVLTILMLRSFRAPSSSATDYYYYVAVEGADHDAEEVLVAPPVYTVAAATEKA</sequence>
<accession>A0ABQ0LPY0</accession>
<dbReference type="Proteomes" id="UP000815677">
    <property type="component" value="Unassembled WGS sequence"/>
</dbReference>
<gene>
    <name evidence="3" type="ORF">MCHLO_10164</name>
</gene>
<keyword evidence="1" id="KW-0472">Membrane</keyword>
<name>A0ABQ0LPY0_MYCCL</name>
<evidence type="ECO:0000256" key="1">
    <source>
        <dbReference type="SAM" id="Phobius"/>
    </source>
</evidence>
<keyword evidence="2" id="KW-0732">Signal</keyword>
<dbReference type="EMBL" id="DF848207">
    <property type="protein sequence ID" value="GAT53174.1"/>
    <property type="molecule type" value="Genomic_DNA"/>
</dbReference>
<feature type="transmembrane region" description="Helical" evidence="1">
    <location>
        <begin position="78"/>
        <end position="102"/>
    </location>
</feature>
<evidence type="ECO:0000256" key="2">
    <source>
        <dbReference type="SAM" id="SignalP"/>
    </source>
</evidence>
<proteinExistence type="predicted"/>
<keyword evidence="1" id="KW-1133">Transmembrane helix</keyword>